<evidence type="ECO:0000256" key="2">
    <source>
        <dbReference type="ARBA" id="ARBA00023015"/>
    </source>
</evidence>
<dbReference type="CDD" id="cd08412">
    <property type="entry name" value="PBP2_PAO1_like"/>
    <property type="match status" value="1"/>
</dbReference>
<dbReference type="SUPFAM" id="SSF46785">
    <property type="entry name" value="Winged helix' DNA-binding domain"/>
    <property type="match status" value="1"/>
</dbReference>
<dbReference type="AlphaFoldDB" id="A0A7W8QH30"/>
<accession>A0A7W8QH30</accession>
<dbReference type="Gene3D" id="3.40.190.10">
    <property type="entry name" value="Periplasmic binding protein-like II"/>
    <property type="match status" value="2"/>
</dbReference>
<comment type="caution">
    <text evidence="6">The sequence shown here is derived from an EMBL/GenBank/DDBJ whole genome shotgun (WGS) entry which is preliminary data.</text>
</comment>
<dbReference type="Pfam" id="PF03466">
    <property type="entry name" value="LysR_substrate"/>
    <property type="match status" value="1"/>
</dbReference>
<keyword evidence="4" id="KW-0804">Transcription</keyword>
<organism evidence="6 7">
    <name type="scientific">Nocardiopsis composta</name>
    <dbReference type="NCBI Taxonomy" id="157465"/>
    <lineage>
        <taxon>Bacteria</taxon>
        <taxon>Bacillati</taxon>
        <taxon>Actinomycetota</taxon>
        <taxon>Actinomycetes</taxon>
        <taxon>Streptosporangiales</taxon>
        <taxon>Nocardiopsidaceae</taxon>
        <taxon>Nocardiopsis</taxon>
    </lineage>
</organism>
<evidence type="ECO:0000313" key="7">
    <source>
        <dbReference type="Proteomes" id="UP000572635"/>
    </source>
</evidence>
<dbReference type="SUPFAM" id="SSF53850">
    <property type="entry name" value="Periplasmic binding protein-like II"/>
    <property type="match status" value="1"/>
</dbReference>
<dbReference type="Gene3D" id="1.10.10.10">
    <property type="entry name" value="Winged helix-like DNA-binding domain superfamily/Winged helix DNA-binding domain"/>
    <property type="match status" value="1"/>
</dbReference>
<dbReference type="PROSITE" id="PS50931">
    <property type="entry name" value="HTH_LYSR"/>
    <property type="match status" value="1"/>
</dbReference>
<dbReference type="GO" id="GO:0003677">
    <property type="term" value="F:DNA binding"/>
    <property type="evidence" value="ECO:0007669"/>
    <property type="project" value="UniProtKB-KW"/>
</dbReference>
<keyword evidence="3 6" id="KW-0238">DNA-binding</keyword>
<dbReference type="Proteomes" id="UP000572635">
    <property type="component" value="Unassembled WGS sequence"/>
</dbReference>
<evidence type="ECO:0000313" key="6">
    <source>
        <dbReference type="EMBL" id="MBB5430231.1"/>
    </source>
</evidence>
<evidence type="ECO:0000256" key="1">
    <source>
        <dbReference type="ARBA" id="ARBA00009437"/>
    </source>
</evidence>
<gene>
    <name evidence="6" type="ORF">HDA36_000315</name>
</gene>
<name>A0A7W8QH30_9ACTN</name>
<comment type="similarity">
    <text evidence="1">Belongs to the LysR transcriptional regulatory family.</text>
</comment>
<dbReference type="InterPro" id="IPR005119">
    <property type="entry name" value="LysR_subst-bd"/>
</dbReference>
<dbReference type="RefSeq" id="WP_184387954.1">
    <property type="nucleotide sequence ID" value="NZ_BAAAJD010000048.1"/>
</dbReference>
<proteinExistence type="inferred from homology"/>
<evidence type="ECO:0000256" key="3">
    <source>
        <dbReference type="ARBA" id="ARBA00023125"/>
    </source>
</evidence>
<dbReference type="FunFam" id="1.10.10.10:FF:000001">
    <property type="entry name" value="LysR family transcriptional regulator"/>
    <property type="match status" value="1"/>
</dbReference>
<dbReference type="EMBL" id="JACHDB010000001">
    <property type="protein sequence ID" value="MBB5430231.1"/>
    <property type="molecule type" value="Genomic_DNA"/>
</dbReference>
<feature type="domain" description="HTH lysR-type" evidence="5">
    <location>
        <begin position="10"/>
        <end position="68"/>
    </location>
</feature>
<evidence type="ECO:0000259" key="5">
    <source>
        <dbReference type="PROSITE" id="PS50931"/>
    </source>
</evidence>
<dbReference type="GO" id="GO:0003700">
    <property type="term" value="F:DNA-binding transcription factor activity"/>
    <property type="evidence" value="ECO:0007669"/>
    <property type="project" value="InterPro"/>
</dbReference>
<evidence type="ECO:0000256" key="4">
    <source>
        <dbReference type="ARBA" id="ARBA00023163"/>
    </source>
</evidence>
<dbReference type="GO" id="GO:0032993">
    <property type="term" value="C:protein-DNA complex"/>
    <property type="evidence" value="ECO:0007669"/>
    <property type="project" value="TreeGrafter"/>
</dbReference>
<dbReference type="PANTHER" id="PTHR30346:SF0">
    <property type="entry name" value="HCA OPERON TRANSCRIPTIONAL ACTIVATOR HCAR"/>
    <property type="match status" value="1"/>
</dbReference>
<dbReference type="InterPro" id="IPR036390">
    <property type="entry name" value="WH_DNA-bd_sf"/>
</dbReference>
<reference evidence="6 7" key="1">
    <citation type="submission" date="2020-08" db="EMBL/GenBank/DDBJ databases">
        <title>Sequencing the genomes of 1000 actinobacteria strains.</title>
        <authorList>
            <person name="Klenk H.-P."/>
        </authorList>
    </citation>
    <scope>NUCLEOTIDE SEQUENCE [LARGE SCALE GENOMIC DNA]</scope>
    <source>
        <strain evidence="6 7">DSM 44551</strain>
    </source>
</reference>
<keyword evidence="7" id="KW-1185">Reference proteome</keyword>
<dbReference type="PANTHER" id="PTHR30346">
    <property type="entry name" value="TRANSCRIPTIONAL DUAL REGULATOR HCAR-RELATED"/>
    <property type="match status" value="1"/>
</dbReference>
<dbReference type="PRINTS" id="PR00039">
    <property type="entry name" value="HTHLYSR"/>
</dbReference>
<dbReference type="InterPro" id="IPR000847">
    <property type="entry name" value="LysR_HTH_N"/>
</dbReference>
<dbReference type="Pfam" id="PF00126">
    <property type="entry name" value="HTH_1"/>
    <property type="match status" value="1"/>
</dbReference>
<protein>
    <submittedName>
        <fullName evidence="6">DNA-binding transcriptional LysR family regulator</fullName>
    </submittedName>
</protein>
<dbReference type="InterPro" id="IPR036388">
    <property type="entry name" value="WH-like_DNA-bd_sf"/>
</dbReference>
<keyword evidence="2" id="KW-0805">Transcription regulation</keyword>
<sequence length="305" mass="33484">MAEPPAPPRFSLRQLAYFVAIAEAGTLSEAAARLRISQPAVSLALNDLERALKVQLCVRRKAHGITLTPSGSSLLVRARRLLREAEDLEAEATGTGTLTGVLSLGCYVTLAPTVLPPLLQGFAALHPEVTVEFAEDTQDVLQRRLLRGELDLAVIYDMDVMPEMARTVLFSVRPHVLLPADHPSAGLPEVSLRDLAEEPMVLLDTAPSAHHTLSLFHRFGIVPRVRHRPTGYETARALIGRGMGYGILVQRPANDRTHEGLQVVVKEIAEPIRAEPVLLAWPRHMSLNHRAREFLRFCESRGGPG</sequence>